<dbReference type="PANTHER" id="PTHR41533">
    <property type="entry name" value="L,D-TRANSPEPTIDASE HI_1667-RELATED"/>
    <property type="match status" value="1"/>
</dbReference>
<dbReference type="Gene3D" id="2.40.440.10">
    <property type="entry name" value="L,D-transpeptidase catalytic domain-like"/>
    <property type="match status" value="1"/>
</dbReference>
<dbReference type="PROSITE" id="PS52029">
    <property type="entry name" value="LD_TPASE"/>
    <property type="match status" value="1"/>
</dbReference>
<evidence type="ECO:0000256" key="3">
    <source>
        <dbReference type="ARBA" id="ARBA00022679"/>
    </source>
</evidence>
<evidence type="ECO:0000256" key="7">
    <source>
        <dbReference type="PROSITE-ProRule" id="PRU01373"/>
    </source>
</evidence>
<dbReference type="Proteomes" id="UP000469159">
    <property type="component" value="Unassembled WGS sequence"/>
</dbReference>
<reference evidence="9 10" key="1">
    <citation type="submission" date="2019-12" db="EMBL/GenBank/DDBJ databases">
        <title>Genomic-based taxomic classification of the family Erythrobacteraceae.</title>
        <authorList>
            <person name="Xu L."/>
        </authorList>
    </citation>
    <scope>NUCLEOTIDE SEQUENCE [LARGE SCALE GENOMIC DNA]</scope>
    <source>
        <strain evidence="9 10">MCCC 1K02066</strain>
    </source>
</reference>
<proteinExistence type="inferred from homology"/>
<dbReference type="GO" id="GO:0008360">
    <property type="term" value="P:regulation of cell shape"/>
    <property type="evidence" value="ECO:0007669"/>
    <property type="project" value="UniProtKB-UniRule"/>
</dbReference>
<feature type="domain" description="L,D-TPase catalytic" evidence="8">
    <location>
        <begin position="177"/>
        <end position="354"/>
    </location>
</feature>
<protein>
    <submittedName>
        <fullName evidence="9">L,D-transpeptidase family protein</fullName>
    </submittedName>
</protein>
<dbReference type="EMBL" id="WTYK01000010">
    <property type="protein sequence ID" value="MXP42702.1"/>
    <property type="molecule type" value="Genomic_DNA"/>
</dbReference>
<comment type="pathway">
    <text evidence="1 7">Cell wall biogenesis; peptidoglycan biosynthesis.</text>
</comment>
<dbReference type="CDD" id="cd16913">
    <property type="entry name" value="YkuD_like"/>
    <property type="match status" value="1"/>
</dbReference>
<dbReference type="AlphaFoldDB" id="A0A6I4UUV2"/>
<name>A0A6I4UUV2_9SPHN</name>
<evidence type="ECO:0000313" key="9">
    <source>
        <dbReference type="EMBL" id="MXP42702.1"/>
    </source>
</evidence>
<evidence type="ECO:0000256" key="2">
    <source>
        <dbReference type="ARBA" id="ARBA00005992"/>
    </source>
</evidence>
<dbReference type="Pfam" id="PF20142">
    <property type="entry name" value="Scaffold"/>
    <property type="match status" value="1"/>
</dbReference>
<keyword evidence="3" id="KW-0808">Transferase</keyword>
<dbReference type="SUPFAM" id="SSF141523">
    <property type="entry name" value="L,D-transpeptidase catalytic domain-like"/>
    <property type="match status" value="1"/>
</dbReference>
<dbReference type="InterPro" id="IPR052905">
    <property type="entry name" value="LD-transpeptidase_YkuD-like"/>
</dbReference>
<evidence type="ECO:0000256" key="1">
    <source>
        <dbReference type="ARBA" id="ARBA00004752"/>
    </source>
</evidence>
<dbReference type="OrthoDB" id="9778545at2"/>
<organism evidence="9 10">
    <name type="scientific">Croceibacterium soli</name>
    <dbReference type="NCBI Taxonomy" id="1739690"/>
    <lineage>
        <taxon>Bacteria</taxon>
        <taxon>Pseudomonadati</taxon>
        <taxon>Pseudomonadota</taxon>
        <taxon>Alphaproteobacteria</taxon>
        <taxon>Sphingomonadales</taxon>
        <taxon>Erythrobacteraceae</taxon>
        <taxon>Croceibacterium</taxon>
    </lineage>
</organism>
<evidence type="ECO:0000256" key="5">
    <source>
        <dbReference type="ARBA" id="ARBA00022984"/>
    </source>
</evidence>
<sequence length="405" mass="44362">MAKSAGGELRTFYAYASSPLWISPDGSLDPAARALLELVQTAEYDGIAPAALEAAELAEAIQAAEAQRTPEALERAELLLSRTLAAYVAALRRPTDAGMIYEHDALRPELPSTYLTLDQAAKAPSLQEYVRGMAWMHPLYAPLRRTLLTEGGSAAARQLAIRNLERIRQIPAQPRERHVLVDTASARLWMYEGNRPVDSMRVVVGKPDSQTPSISGWIRHAIADPYWNVPSDLVRKTIAPGVLRGGAAYLKARGYEVLSGWEEEAELLDPKSVDWRAVQRGELDLRVRQRPGASNAMGEMKFEFPNPFGIYLHDTPDKDLLAKEARYFSNGCIRLEDADRLARWLLGGTAAEASSGPEQKIDLARPVPIYVAYLTAHADGDRIALGPDPYGRDKLGGTALAALAD</sequence>
<dbReference type="GO" id="GO:0004180">
    <property type="term" value="F:carboxypeptidase activity"/>
    <property type="evidence" value="ECO:0007669"/>
    <property type="project" value="UniProtKB-ARBA"/>
</dbReference>
<feature type="active site" description="Nucleophile" evidence="7">
    <location>
        <position position="332"/>
    </location>
</feature>
<evidence type="ECO:0000256" key="4">
    <source>
        <dbReference type="ARBA" id="ARBA00022960"/>
    </source>
</evidence>
<evidence type="ECO:0000259" key="8">
    <source>
        <dbReference type="PROSITE" id="PS52029"/>
    </source>
</evidence>
<accession>A0A6I4UUV2</accession>
<keyword evidence="10" id="KW-1185">Reference proteome</keyword>
<dbReference type="GO" id="GO:0009252">
    <property type="term" value="P:peptidoglycan biosynthetic process"/>
    <property type="evidence" value="ECO:0007669"/>
    <property type="project" value="UniProtKB-UniPathway"/>
</dbReference>
<dbReference type="InterPro" id="IPR045380">
    <property type="entry name" value="LD_TPept_scaffold_dom"/>
</dbReference>
<dbReference type="PANTHER" id="PTHR41533:SF2">
    <property type="entry name" value="BLR7131 PROTEIN"/>
    <property type="match status" value="1"/>
</dbReference>
<comment type="caution">
    <text evidence="9">The sequence shown here is derived from an EMBL/GenBank/DDBJ whole genome shotgun (WGS) entry which is preliminary data.</text>
</comment>
<dbReference type="GO" id="GO:0071555">
    <property type="term" value="P:cell wall organization"/>
    <property type="evidence" value="ECO:0007669"/>
    <property type="project" value="UniProtKB-UniRule"/>
</dbReference>
<keyword evidence="4 7" id="KW-0133">Cell shape</keyword>
<dbReference type="UniPathway" id="UPA00219"/>
<gene>
    <name evidence="9" type="ORF">GRI75_13735</name>
</gene>
<evidence type="ECO:0000256" key="6">
    <source>
        <dbReference type="ARBA" id="ARBA00023316"/>
    </source>
</evidence>
<dbReference type="Pfam" id="PF03734">
    <property type="entry name" value="YkuD"/>
    <property type="match status" value="1"/>
</dbReference>
<keyword evidence="5 7" id="KW-0573">Peptidoglycan synthesis</keyword>
<dbReference type="InterPro" id="IPR038063">
    <property type="entry name" value="Transpep_catalytic_dom"/>
</dbReference>
<feature type="active site" description="Proton donor/acceptor" evidence="7">
    <location>
        <position position="313"/>
    </location>
</feature>
<dbReference type="GO" id="GO:0016740">
    <property type="term" value="F:transferase activity"/>
    <property type="evidence" value="ECO:0007669"/>
    <property type="project" value="UniProtKB-KW"/>
</dbReference>
<keyword evidence="6 7" id="KW-0961">Cell wall biogenesis/degradation</keyword>
<dbReference type="InterPro" id="IPR005490">
    <property type="entry name" value="LD_TPept_cat_dom"/>
</dbReference>
<evidence type="ECO:0000313" key="10">
    <source>
        <dbReference type="Proteomes" id="UP000469159"/>
    </source>
</evidence>
<comment type="similarity">
    <text evidence="2">Belongs to the YkuD family.</text>
</comment>
<dbReference type="RefSeq" id="WP_160747564.1">
    <property type="nucleotide sequence ID" value="NZ_WTYK01000010.1"/>
</dbReference>